<dbReference type="InterPro" id="IPR019533">
    <property type="entry name" value="Peptidase_S26"/>
</dbReference>
<evidence type="ECO:0000256" key="2">
    <source>
        <dbReference type="ARBA" id="ARBA00009370"/>
    </source>
</evidence>
<evidence type="ECO:0000259" key="6">
    <source>
        <dbReference type="Pfam" id="PF10502"/>
    </source>
</evidence>
<name>A0A381SKF0_9ZZZZ</name>
<protein>
    <recommendedName>
        <fullName evidence="3">signal peptidase I</fullName>
        <ecNumber evidence="3">3.4.21.89</ecNumber>
    </recommendedName>
</protein>
<comment type="similarity">
    <text evidence="2">Belongs to the peptidase S26 family.</text>
</comment>
<keyword evidence="4" id="KW-0378">Hydrolase</keyword>
<comment type="catalytic activity">
    <reaction evidence="1">
        <text>Cleavage of hydrophobic, N-terminal signal or leader sequences from secreted and periplasmic proteins.</text>
        <dbReference type="EC" id="3.4.21.89"/>
    </reaction>
</comment>
<dbReference type="Pfam" id="PF10502">
    <property type="entry name" value="Peptidase_S26"/>
    <property type="match status" value="1"/>
</dbReference>
<proteinExistence type="inferred from homology"/>
<sequence>MDFAFALFGGLVITGGVVLWDRLQRPKETGFKGKETTGTDSRTAGIVIEYARAFFPVILVVFVLRSFIVEPFRIPSGSMLPSLYIGDFILVSKFSYGIRLPLVNQKVFSIGTPKRGEVLVFRYPHDEKINFIKRVVGLPGDIVDYKNKRLRVNGNVVDQAKPDEEGTEQGMLSNNQVRKYIEHLGKSSHGILLDASLGSRDMTRIVVPPDHYFVMGDNRDHSNDSRFWGFVPEKNIVGRAFFVWFSWDSKKDDHFWNDYIGGGANWPRIGNSID</sequence>
<evidence type="ECO:0000256" key="3">
    <source>
        <dbReference type="ARBA" id="ARBA00013208"/>
    </source>
</evidence>
<dbReference type="CDD" id="cd06530">
    <property type="entry name" value="S26_SPase_I"/>
    <property type="match status" value="1"/>
</dbReference>
<dbReference type="GO" id="GO:0004252">
    <property type="term" value="F:serine-type endopeptidase activity"/>
    <property type="evidence" value="ECO:0007669"/>
    <property type="project" value="InterPro"/>
</dbReference>
<dbReference type="SUPFAM" id="SSF51306">
    <property type="entry name" value="LexA/Signal peptidase"/>
    <property type="match status" value="1"/>
</dbReference>
<keyword evidence="5" id="KW-0472">Membrane</keyword>
<dbReference type="NCBIfam" id="TIGR02227">
    <property type="entry name" value="sigpep_I_bact"/>
    <property type="match status" value="1"/>
</dbReference>
<dbReference type="PANTHER" id="PTHR43390:SF1">
    <property type="entry name" value="CHLOROPLAST PROCESSING PEPTIDASE"/>
    <property type="match status" value="1"/>
</dbReference>
<evidence type="ECO:0000313" key="7">
    <source>
        <dbReference type="EMBL" id="SVA04530.1"/>
    </source>
</evidence>
<dbReference type="PANTHER" id="PTHR43390">
    <property type="entry name" value="SIGNAL PEPTIDASE I"/>
    <property type="match status" value="1"/>
</dbReference>
<dbReference type="EC" id="3.4.21.89" evidence="3"/>
<dbReference type="PROSITE" id="PS00761">
    <property type="entry name" value="SPASE_I_3"/>
    <property type="match status" value="1"/>
</dbReference>
<feature type="transmembrane region" description="Helical" evidence="5">
    <location>
        <begin position="43"/>
        <end position="64"/>
    </location>
</feature>
<dbReference type="InterPro" id="IPR000223">
    <property type="entry name" value="Pept_S26A_signal_pept_1"/>
</dbReference>
<evidence type="ECO:0000256" key="1">
    <source>
        <dbReference type="ARBA" id="ARBA00000677"/>
    </source>
</evidence>
<evidence type="ECO:0000256" key="4">
    <source>
        <dbReference type="ARBA" id="ARBA00022801"/>
    </source>
</evidence>
<dbReference type="AlphaFoldDB" id="A0A381SKF0"/>
<organism evidence="7">
    <name type="scientific">marine metagenome</name>
    <dbReference type="NCBI Taxonomy" id="408172"/>
    <lineage>
        <taxon>unclassified sequences</taxon>
        <taxon>metagenomes</taxon>
        <taxon>ecological metagenomes</taxon>
    </lineage>
</organism>
<dbReference type="EMBL" id="UINC01003235">
    <property type="protein sequence ID" value="SVA04530.1"/>
    <property type="molecule type" value="Genomic_DNA"/>
</dbReference>
<dbReference type="Gene3D" id="2.10.109.10">
    <property type="entry name" value="Umud Fragment, subunit A"/>
    <property type="match status" value="1"/>
</dbReference>
<reference evidence="7" key="1">
    <citation type="submission" date="2018-05" db="EMBL/GenBank/DDBJ databases">
        <authorList>
            <person name="Lanie J.A."/>
            <person name="Ng W.-L."/>
            <person name="Kazmierczak K.M."/>
            <person name="Andrzejewski T.M."/>
            <person name="Davidsen T.M."/>
            <person name="Wayne K.J."/>
            <person name="Tettelin H."/>
            <person name="Glass J.I."/>
            <person name="Rusch D."/>
            <person name="Podicherti R."/>
            <person name="Tsui H.-C.T."/>
            <person name="Winkler M.E."/>
        </authorList>
    </citation>
    <scope>NUCLEOTIDE SEQUENCE</scope>
</reference>
<dbReference type="GO" id="GO:0009003">
    <property type="term" value="F:signal peptidase activity"/>
    <property type="evidence" value="ECO:0007669"/>
    <property type="project" value="UniProtKB-EC"/>
</dbReference>
<gene>
    <name evidence="7" type="ORF">METZ01_LOCUS57384</name>
</gene>
<dbReference type="InterPro" id="IPR019757">
    <property type="entry name" value="Pept_S26A_signal_pept_1_Lys-AS"/>
</dbReference>
<keyword evidence="5" id="KW-0812">Transmembrane</keyword>
<dbReference type="GO" id="GO:0016020">
    <property type="term" value="C:membrane"/>
    <property type="evidence" value="ECO:0007669"/>
    <property type="project" value="InterPro"/>
</dbReference>
<dbReference type="PRINTS" id="PR00727">
    <property type="entry name" value="LEADERPTASE"/>
</dbReference>
<dbReference type="InterPro" id="IPR036286">
    <property type="entry name" value="LexA/Signal_pep-like_sf"/>
</dbReference>
<keyword evidence="5" id="KW-1133">Transmembrane helix</keyword>
<dbReference type="PROSITE" id="PS00760">
    <property type="entry name" value="SPASE_I_2"/>
    <property type="match status" value="1"/>
</dbReference>
<accession>A0A381SKF0</accession>
<dbReference type="GO" id="GO:0006465">
    <property type="term" value="P:signal peptide processing"/>
    <property type="evidence" value="ECO:0007669"/>
    <property type="project" value="InterPro"/>
</dbReference>
<dbReference type="InterPro" id="IPR019758">
    <property type="entry name" value="Pept_S26A_signal_pept_1_CS"/>
</dbReference>
<feature type="domain" description="Peptidase S26" evidence="6">
    <location>
        <begin position="48"/>
        <end position="245"/>
    </location>
</feature>
<evidence type="ECO:0000256" key="5">
    <source>
        <dbReference type="SAM" id="Phobius"/>
    </source>
</evidence>